<dbReference type="EMBL" id="CM004468">
    <property type="protein sequence ID" value="OCT93920.1"/>
    <property type="molecule type" value="Genomic_DNA"/>
</dbReference>
<dbReference type="AlphaFoldDB" id="A0A974HXL7"/>
<accession>A0A974HXL7</accession>
<reference evidence="2" key="1">
    <citation type="journal article" date="2016" name="Nature">
        <title>Genome evolution in the allotetraploid frog Xenopus laevis.</title>
        <authorList>
            <person name="Session A.M."/>
            <person name="Uno Y."/>
            <person name="Kwon T."/>
            <person name="Chapman J.A."/>
            <person name="Toyoda A."/>
            <person name="Takahashi S."/>
            <person name="Fukui A."/>
            <person name="Hikosaka A."/>
            <person name="Suzuki A."/>
            <person name="Kondo M."/>
            <person name="van Heeringen S.J."/>
            <person name="Quigley I."/>
            <person name="Heinz S."/>
            <person name="Ogino H."/>
            <person name="Ochi H."/>
            <person name="Hellsten U."/>
            <person name="Lyons J.B."/>
            <person name="Simakov O."/>
            <person name="Putnam N."/>
            <person name="Stites J."/>
            <person name="Kuroki Y."/>
            <person name="Tanaka T."/>
            <person name="Michiue T."/>
            <person name="Watanabe M."/>
            <person name="Bogdanovic O."/>
            <person name="Lister R."/>
            <person name="Georgiou G."/>
            <person name="Paranjpe S.S."/>
            <person name="van Kruijsbergen I."/>
            <person name="Shu S."/>
            <person name="Carlson J."/>
            <person name="Kinoshita T."/>
            <person name="Ohta Y."/>
            <person name="Mawaribuchi S."/>
            <person name="Jenkins J."/>
            <person name="Grimwood J."/>
            <person name="Schmutz J."/>
            <person name="Mitros T."/>
            <person name="Mozaffari S.V."/>
            <person name="Suzuki Y."/>
            <person name="Haramoto Y."/>
            <person name="Yamamoto T.S."/>
            <person name="Takagi C."/>
            <person name="Heald R."/>
            <person name="Miller K."/>
            <person name="Haudenschild C."/>
            <person name="Kitzman J."/>
            <person name="Nakayama T."/>
            <person name="Izutsu Y."/>
            <person name="Robert J."/>
            <person name="Fortriede J."/>
            <person name="Burns K."/>
            <person name="Lotay V."/>
            <person name="Karimi K."/>
            <person name="Yasuoka Y."/>
            <person name="Dichmann D.S."/>
            <person name="Flajnik M.F."/>
            <person name="Houston D.W."/>
            <person name="Shendure J."/>
            <person name="DuPasquier L."/>
            <person name="Vize P.D."/>
            <person name="Zorn A.M."/>
            <person name="Ito M."/>
            <person name="Marcotte E.M."/>
            <person name="Wallingford J.B."/>
            <person name="Ito Y."/>
            <person name="Asashima M."/>
            <person name="Ueno N."/>
            <person name="Matsuda Y."/>
            <person name="Veenstra G.J."/>
            <person name="Fujiyama A."/>
            <person name="Harland R.M."/>
            <person name="Taira M."/>
            <person name="Rokhsar D.S."/>
        </authorList>
    </citation>
    <scope>NUCLEOTIDE SEQUENCE [LARGE SCALE GENOMIC DNA]</scope>
    <source>
        <strain evidence="2">J</strain>
    </source>
</reference>
<evidence type="ECO:0000313" key="2">
    <source>
        <dbReference type="Proteomes" id="UP000694892"/>
    </source>
</evidence>
<dbReference type="Proteomes" id="UP000694892">
    <property type="component" value="Chromosome 2L"/>
</dbReference>
<gene>
    <name evidence="1" type="ORF">XELAEV_18011583mg</name>
</gene>
<name>A0A974HXL7_XENLA</name>
<proteinExistence type="predicted"/>
<protein>
    <submittedName>
        <fullName evidence="1">Uncharacterized protein</fullName>
    </submittedName>
</protein>
<sequence length="88" mass="10282">MHKLQWVHLYTGIGPPSMRKKGPKVFFVFLLVGQEGLHKLQKYDILFVRVNNSDGQPLKKKTIDNHFLNLGCWWERSITLNNVVGRYS</sequence>
<organism evidence="1 2">
    <name type="scientific">Xenopus laevis</name>
    <name type="common">African clawed frog</name>
    <dbReference type="NCBI Taxonomy" id="8355"/>
    <lineage>
        <taxon>Eukaryota</taxon>
        <taxon>Metazoa</taxon>
        <taxon>Chordata</taxon>
        <taxon>Craniata</taxon>
        <taxon>Vertebrata</taxon>
        <taxon>Euteleostomi</taxon>
        <taxon>Amphibia</taxon>
        <taxon>Batrachia</taxon>
        <taxon>Anura</taxon>
        <taxon>Pipoidea</taxon>
        <taxon>Pipidae</taxon>
        <taxon>Xenopodinae</taxon>
        <taxon>Xenopus</taxon>
        <taxon>Xenopus</taxon>
    </lineage>
</organism>
<evidence type="ECO:0000313" key="1">
    <source>
        <dbReference type="EMBL" id="OCT93920.1"/>
    </source>
</evidence>